<dbReference type="SMART" id="SM00256">
    <property type="entry name" value="FBOX"/>
    <property type="match status" value="1"/>
</dbReference>
<gene>
    <name evidence="2" type="ORF">ANE_LOCUS20263</name>
</gene>
<feature type="domain" description="F-box" evidence="1">
    <location>
        <begin position="23"/>
        <end position="69"/>
    </location>
</feature>
<dbReference type="EMBL" id="CABITT030000007">
    <property type="protein sequence ID" value="VVB09819.1"/>
    <property type="molecule type" value="Genomic_DNA"/>
</dbReference>
<dbReference type="InterPro" id="IPR036047">
    <property type="entry name" value="F-box-like_dom_sf"/>
</dbReference>
<dbReference type="Proteomes" id="UP000489600">
    <property type="component" value="Unassembled WGS sequence"/>
</dbReference>
<dbReference type="PANTHER" id="PTHR24414:SF178">
    <property type="entry name" value="F-BOX DOMAIN-CONTAINING PROTEIN"/>
    <property type="match status" value="1"/>
</dbReference>
<evidence type="ECO:0000313" key="2">
    <source>
        <dbReference type="EMBL" id="VVB09819.1"/>
    </source>
</evidence>
<keyword evidence="3" id="KW-1185">Reference proteome</keyword>
<proteinExistence type="predicted"/>
<dbReference type="PANTHER" id="PTHR24414">
    <property type="entry name" value="F-BOX/KELCH-REPEAT PROTEIN SKIP4"/>
    <property type="match status" value="1"/>
</dbReference>
<protein>
    <recommendedName>
        <fullName evidence="1">F-box domain-containing protein</fullName>
    </recommendedName>
</protein>
<organism evidence="2 3">
    <name type="scientific">Arabis nemorensis</name>
    <dbReference type="NCBI Taxonomy" id="586526"/>
    <lineage>
        <taxon>Eukaryota</taxon>
        <taxon>Viridiplantae</taxon>
        <taxon>Streptophyta</taxon>
        <taxon>Embryophyta</taxon>
        <taxon>Tracheophyta</taxon>
        <taxon>Spermatophyta</taxon>
        <taxon>Magnoliopsida</taxon>
        <taxon>eudicotyledons</taxon>
        <taxon>Gunneridae</taxon>
        <taxon>Pentapetalae</taxon>
        <taxon>rosids</taxon>
        <taxon>malvids</taxon>
        <taxon>Brassicales</taxon>
        <taxon>Brassicaceae</taxon>
        <taxon>Arabideae</taxon>
        <taxon>Arabis</taxon>
    </lineage>
</organism>
<sequence length="123" mass="14317">MSSSSVNEPPHDKEEKVVSISPLCPLSSLPYEVALSCLARLSRSDHVALSLVSKRYHSLVLSLEFYNIRSLMGRTEKYLYECLRTHYDSIPRWYILRREKPNSRLIPYLCSPLIVSNFHPSWF</sequence>
<dbReference type="PROSITE" id="PS50181">
    <property type="entry name" value="FBOX"/>
    <property type="match status" value="1"/>
</dbReference>
<dbReference type="AlphaFoldDB" id="A0A565C8D7"/>
<dbReference type="Pfam" id="PF00646">
    <property type="entry name" value="F-box"/>
    <property type="match status" value="1"/>
</dbReference>
<dbReference type="OrthoDB" id="1113795at2759"/>
<dbReference type="SUPFAM" id="SSF81383">
    <property type="entry name" value="F-box domain"/>
    <property type="match status" value="1"/>
</dbReference>
<name>A0A565C8D7_9BRAS</name>
<evidence type="ECO:0000313" key="3">
    <source>
        <dbReference type="Proteomes" id="UP000489600"/>
    </source>
</evidence>
<dbReference type="InterPro" id="IPR001810">
    <property type="entry name" value="F-box_dom"/>
</dbReference>
<evidence type="ECO:0000259" key="1">
    <source>
        <dbReference type="PROSITE" id="PS50181"/>
    </source>
</evidence>
<reference evidence="2" key="1">
    <citation type="submission" date="2019-07" db="EMBL/GenBank/DDBJ databases">
        <authorList>
            <person name="Dittberner H."/>
        </authorList>
    </citation>
    <scope>NUCLEOTIDE SEQUENCE [LARGE SCALE GENOMIC DNA]</scope>
</reference>
<accession>A0A565C8D7</accession>
<dbReference type="InterPro" id="IPR050354">
    <property type="entry name" value="F-box/kelch-repeat_ARATH"/>
</dbReference>
<comment type="caution">
    <text evidence="2">The sequence shown here is derived from an EMBL/GenBank/DDBJ whole genome shotgun (WGS) entry which is preliminary data.</text>
</comment>